<dbReference type="GO" id="GO:0000981">
    <property type="term" value="F:DNA-binding transcription factor activity, RNA polymerase II-specific"/>
    <property type="evidence" value="ECO:0007669"/>
    <property type="project" value="InterPro"/>
</dbReference>
<gene>
    <name evidence="6" type="ORF">PV08_05286</name>
</gene>
<dbReference type="EMBL" id="KN847495">
    <property type="protein sequence ID" value="KIW15241.1"/>
    <property type="molecule type" value="Genomic_DNA"/>
</dbReference>
<keyword evidence="4" id="KW-0539">Nucleus</keyword>
<dbReference type="GeneID" id="27332369"/>
<dbReference type="GO" id="GO:0008270">
    <property type="term" value="F:zinc ion binding"/>
    <property type="evidence" value="ECO:0007669"/>
    <property type="project" value="InterPro"/>
</dbReference>
<proteinExistence type="predicted"/>
<evidence type="ECO:0000256" key="3">
    <source>
        <dbReference type="ARBA" id="ARBA00023163"/>
    </source>
</evidence>
<comment type="subcellular location">
    <subcellularLocation>
        <location evidence="1">Nucleus</location>
    </subcellularLocation>
</comment>
<keyword evidence="3" id="KW-0804">Transcription</keyword>
<dbReference type="RefSeq" id="XP_016235457.1">
    <property type="nucleotide sequence ID" value="XM_016379630.1"/>
</dbReference>
<feature type="domain" description="Zn(2)-C6 fungal-type" evidence="5">
    <location>
        <begin position="26"/>
        <end position="50"/>
    </location>
</feature>
<dbReference type="PANTHER" id="PTHR37534:SF46">
    <property type="entry name" value="ZN(II)2CYS6 TRANSCRIPTION FACTOR (EUROFUNG)"/>
    <property type="match status" value="1"/>
</dbReference>
<dbReference type="Pfam" id="PF11951">
    <property type="entry name" value="Fungal_trans_2"/>
    <property type="match status" value="1"/>
</dbReference>
<dbReference type="STRING" id="91928.A0A0D1YJT5"/>
<name>A0A0D1YJT5_9EURO</name>
<evidence type="ECO:0000256" key="1">
    <source>
        <dbReference type="ARBA" id="ARBA00004123"/>
    </source>
</evidence>
<dbReference type="CDD" id="cd00067">
    <property type="entry name" value="GAL4"/>
    <property type="match status" value="1"/>
</dbReference>
<dbReference type="Pfam" id="PF00172">
    <property type="entry name" value="Zn_clus"/>
    <property type="match status" value="1"/>
</dbReference>
<dbReference type="VEuPathDB" id="FungiDB:PV08_05286"/>
<dbReference type="OrthoDB" id="3477330at2759"/>
<evidence type="ECO:0000259" key="5">
    <source>
        <dbReference type="Pfam" id="PF00172"/>
    </source>
</evidence>
<dbReference type="InterPro" id="IPR021858">
    <property type="entry name" value="Fun_TF"/>
</dbReference>
<dbReference type="Proteomes" id="UP000053328">
    <property type="component" value="Unassembled WGS sequence"/>
</dbReference>
<keyword evidence="7" id="KW-1185">Reference proteome</keyword>
<dbReference type="AlphaFoldDB" id="A0A0D1YJT5"/>
<dbReference type="HOGENOM" id="CLU_009030_4_0_1"/>
<reference evidence="6 7" key="1">
    <citation type="submission" date="2015-01" db="EMBL/GenBank/DDBJ databases">
        <title>The Genome Sequence of Exophiala spinifera CBS89968.</title>
        <authorList>
            <consortium name="The Broad Institute Genomics Platform"/>
            <person name="Cuomo C."/>
            <person name="de Hoog S."/>
            <person name="Gorbushina A."/>
            <person name="Stielow B."/>
            <person name="Teixiera M."/>
            <person name="Abouelleil A."/>
            <person name="Chapman S.B."/>
            <person name="Priest M."/>
            <person name="Young S.K."/>
            <person name="Wortman J."/>
            <person name="Nusbaum C."/>
            <person name="Birren B."/>
        </authorList>
    </citation>
    <scope>NUCLEOTIDE SEQUENCE [LARGE SCALE GENOMIC DNA]</scope>
    <source>
        <strain evidence="6 7">CBS 89968</strain>
    </source>
</reference>
<accession>A0A0D1YJT5</accession>
<evidence type="ECO:0000313" key="6">
    <source>
        <dbReference type="EMBL" id="KIW15241.1"/>
    </source>
</evidence>
<protein>
    <recommendedName>
        <fullName evidence="5">Zn(2)-C6 fungal-type domain-containing protein</fullName>
    </recommendedName>
</protein>
<dbReference type="InterPro" id="IPR001138">
    <property type="entry name" value="Zn2Cys6_DnaBD"/>
</dbReference>
<sequence>MLAVPRAKSQGTFWVNVRQTPTEGGQCDKLRPSCGRCRKTGLECSGYQQNLVWVSADQKTYRHNGRRSLEPGESYVAVVCNDVNGSTTDRTWQDHPVLSSLELDELIRTCDFDGEDVPDGLSCPPFSAFRVAPDSSWMVKSILDYGASFDVEDVSRALLGDASPSHSCLSFPGGSLPREFTEDLASPSSVSHRPTVEPESSVDFLQVSIPPPIRAENRLSQSDARLFNIYLTAVAPTLVPIHEARNPYLRYPAIALHLSHQEGKNYLLHALMALAAFCLVHKGAVDRDVMTALGTRLYSSAMAELRACILEDSADYVGLLTTMLTFLLLELSRGSSKVWRYHLQAAWRFLQYHQKAKSWVSSPEAWYVTQSCHLLKTGSESCGFVANDASDTDSPQTNHVRSMLSQELMSNPGYGWTMGTSSSIMETIASINTIAAQRDQENADDSTITVSLRLNQTLLKYQREVPPVALLRTTSLDPAKQDPQYLHLQAFQAATLIYHYQVCDRLSPRELSPLVSAVLALVSSFFEICGGTFAVWPVFVAAAEAYEEADKASFKSLLENAETVGMRNMSNQQTLLGQIWNARAVKAVMTNQEVADTWVDWREAMRKLDMDVPFV</sequence>
<keyword evidence="2" id="KW-0805">Transcription regulation</keyword>
<organism evidence="6 7">
    <name type="scientific">Exophiala spinifera</name>
    <dbReference type="NCBI Taxonomy" id="91928"/>
    <lineage>
        <taxon>Eukaryota</taxon>
        <taxon>Fungi</taxon>
        <taxon>Dikarya</taxon>
        <taxon>Ascomycota</taxon>
        <taxon>Pezizomycotina</taxon>
        <taxon>Eurotiomycetes</taxon>
        <taxon>Chaetothyriomycetidae</taxon>
        <taxon>Chaetothyriales</taxon>
        <taxon>Herpotrichiellaceae</taxon>
        <taxon>Exophiala</taxon>
    </lineage>
</organism>
<dbReference type="PANTHER" id="PTHR37534">
    <property type="entry name" value="TRANSCRIPTIONAL ACTIVATOR PROTEIN UGA3"/>
    <property type="match status" value="1"/>
</dbReference>
<evidence type="ECO:0000256" key="4">
    <source>
        <dbReference type="ARBA" id="ARBA00023242"/>
    </source>
</evidence>
<evidence type="ECO:0000313" key="7">
    <source>
        <dbReference type="Proteomes" id="UP000053328"/>
    </source>
</evidence>
<evidence type="ECO:0000256" key="2">
    <source>
        <dbReference type="ARBA" id="ARBA00023015"/>
    </source>
</evidence>
<dbReference type="GO" id="GO:0005634">
    <property type="term" value="C:nucleus"/>
    <property type="evidence" value="ECO:0007669"/>
    <property type="project" value="UniProtKB-SubCell"/>
</dbReference>